<keyword evidence="1" id="KW-0472">Membrane</keyword>
<keyword evidence="3" id="KW-1185">Reference proteome</keyword>
<feature type="transmembrane region" description="Helical" evidence="1">
    <location>
        <begin position="46"/>
        <end position="62"/>
    </location>
</feature>
<proteinExistence type="predicted"/>
<dbReference type="Proteomes" id="UP000800096">
    <property type="component" value="Unassembled WGS sequence"/>
</dbReference>
<evidence type="ECO:0000256" key="1">
    <source>
        <dbReference type="SAM" id="Phobius"/>
    </source>
</evidence>
<accession>A0A6A5QQK1</accession>
<gene>
    <name evidence="2" type="ORF">BDU57DRAFT_516329</name>
</gene>
<protein>
    <submittedName>
        <fullName evidence="2">Uncharacterized protein</fullName>
    </submittedName>
</protein>
<feature type="transmembrane region" description="Helical" evidence="1">
    <location>
        <begin position="68"/>
        <end position="89"/>
    </location>
</feature>
<keyword evidence="1" id="KW-1133">Transmembrane helix</keyword>
<sequence length="105" mass="12192">MRLLDASSWSNLVRRGCKDDGGLVTLPPDSNLCTSGKTDHVRSRSIALHLFIFIEIIMRVFFHGRRTWLHLHMLVGVFAVAMDHFRLFFHPEEEARFLLKCEVLL</sequence>
<evidence type="ECO:0000313" key="3">
    <source>
        <dbReference type="Proteomes" id="UP000800096"/>
    </source>
</evidence>
<dbReference type="EMBL" id="ML979135">
    <property type="protein sequence ID" value="KAF1916307.1"/>
    <property type="molecule type" value="Genomic_DNA"/>
</dbReference>
<dbReference type="AlphaFoldDB" id="A0A6A5QQK1"/>
<name>A0A6A5QQK1_AMPQU</name>
<keyword evidence="1" id="KW-0812">Transmembrane</keyword>
<evidence type="ECO:0000313" key="2">
    <source>
        <dbReference type="EMBL" id="KAF1916307.1"/>
    </source>
</evidence>
<reference evidence="2" key="1">
    <citation type="journal article" date="2020" name="Stud. Mycol.">
        <title>101 Dothideomycetes genomes: a test case for predicting lifestyles and emergence of pathogens.</title>
        <authorList>
            <person name="Haridas S."/>
            <person name="Albert R."/>
            <person name="Binder M."/>
            <person name="Bloem J."/>
            <person name="Labutti K."/>
            <person name="Salamov A."/>
            <person name="Andreopoulos B."/>
            <person name="Baker S."/>
            <person name="Barry K."/>
            <person name="Bills G."/>
            <person name="Bluhm B."/>
            <person name="Cannon C."/>
            <person name="Castanera R."/>
            <person name="Culley D."/>
            <person name="Daum C."/>
            <person name="Ezra D."/>
            <person name="Gonzalez J."/>
            <person name="Henrissat B."/>
            <person name="Kuo A."/>
            <person name="Liang C."/>
            <person name="Lipzen A."/>
            <person name="Lutzoni F."/>
            <person name="Magnuson J."/>
            <person name="Mondo S."/>
            <person name="Nolan M."/>
            <person name="Ohm R."/>
            <person name="Pangilinan J."/>
            <person name="Park H.-J."/>
            <person name="Ramirez L."/>
            <person name="Alfaro M."/>
            <person name="Sun H."/>
            <person name="Tritt A."/>
            <person name="Yoshinaga Y."/>
            <person name="Zwiers L.-H."/>
            <person name="Turgeon B."/>
            <person name="Goodwin S."/>
            <person name="Spatafora J."/>
            <person name="Crous P."/>
            <person name="Grigoriev I."/>
        </authorList>
    </citation>
    <scope>NUCLEOTIDE SEQUENCE</scope>
    <source>
        <strain evidence="2">HMLAC05119</strain>
    </source>
</reference>
<organism evidence="2 3">
    <name type="scientific">Ampelomyces quisqualis</name>
    <name type="common">Powdery mildew agent</name>
    <dbReference type="NCBI Taxonomy" id="50730"/>
    <lineage>
        <taxon>Eukaryota</taxon>
        <taxon>Fungi</taxon>
        <taxon>Dikarya</taxon>
        <taxon>Ascomycota</taxon>
        <taxon>Pezizomycotina</taxon>
        <taxon>Dothideomycetes</taxon>
        <taxon>Pleosporomycetidae</taxon>
        <taxon>Pleosporales</taxon>
        <taxon>Pleosporineae</taxon>
        <taxon>Phaeosphaeriaceae</taxon>
        <taxon>Ampelomyces</taxon>
    </lineage>
</organism>